<dbReference type="AlphaFoldDB" id="A0A8J3XXC9"/>
<name>A0A8J3XXC9_9ACTN</name>
<organism evidence="2 3">
    <name type="scientific">Planotetraspora thailandica</name>
    <dbReference type="NCBI Taxonomy" id="487172"/>
    <lineage>
        <taxon>Bacteria</taxon>
        <taxon>Bacillati</taxon>
        <taxon>Actinomycetota</taxon>
        <taxon>Actinomycetes</taxon>
        <taxon>Streptosporangiales</taxon>
        <taxon>Streptosporangiaceae</taxon>
        <taxon>Planotetraspora</taxon>
    </lineage>
</organism>
<sequence length="113" mass="11988">MRSKTTCAACDGRGAAPGDERRGPNLRALGGYLAVLQHRVVERCAQLIAEMTGTNISWAAGVLEEAAGLAAESGHTLIRALLTLVHDSLSLYNSYPDRLGPALAGRTWSESRP</sequence>
<keyword evidence="3" id="KW-1185">Reference proteome</keyword>
<accession>A0A8J3XXC9</accession>
<evidence type="ECO:0000256" key="1">
    <source>
        <dbReference type="SAM" id="MobiDB-lite"/>
    </source>
</evidence>
<evidence type="ECO:0000313" key="3">
    <source>
        <dbReference type="Proteomes" id="UP000605992"/>
    </source>
</evidence>
<protein>
    <submittedName>
        <fullName evidence="2">Uncharacterized protein</fullName>
    </submittedName>
</protein>
<proteinExistence type="predicted"/>
<gene>
    <name evidence="2" type="ORF">Pth03_48680</name>
</gene>
<dbReference type="EMBL" id="BOOR01000036">
    <property type="protein sequence ID" value="GII56479.1"/>
    <property type="molecule type" value="Genomic_DNA"/>
</dbReference>
<feature type="region of interest" description="Disordered" evidence="1">
    <location>
        <begin position="1"/>
        <end position="22"/>
    </location>
</feature>
<evidence type="ECO:0000313" key="2">
    <source>
        <dbReference type="EMBL" id="GII56479.1"/>
    </source>
</evidence>
<comment type="caution">
    <text evidence="2">The sequence shown here is derived from an EMBL/GenBank/DDBJ whole genome shotgun (WGS) entry which is preliminary data.</text>
</comment>
<reference evidence="2" key="1">
    <citation type="submission" date="2021-01" db="EMBL/GenBank/DDBJ databases">
        <title>Whole genome shotgun sequence of Planotetraspora thailandica NBRC 104271.</title>
        <authorList>
            <person name="Komaki H."/>
            <person name="Tamura T."/>
        </authorList>
    </citation>
    <scope>NUCLEOTIDE SEQUENCE</scope>
    <source>
        <strain evidence="2">NBRC 104271</strain>
    </source>
</reference>
<dbReference type="Proteomes" id="UP000605992">
    <property type="component" value="Unassembled WGS sequence"/>
</dbReference>